<feature type="transmembrane region" description="Helical" evidence="6">
    <location>
        <begin position="83"/>
        <end position="103"/>
    </location>
</feature>
<sequence length="273" mass="30347">MSVPVGVDPWEIPLFPPPPGVISNFVNPPSRATLVISICSIALGLMWLIFLLRIYSKTFISHSLGWDDVVGTVAANSAIISEVLYGVVMWFCKLSIFILYLRVFGPFGVNRVMRYLVYFGIVLSFIVYAATSVVFAVACTPRGSQTWLEALTTKRCSTGSYAPGYIQGSFGVFFDIYLFILPIWPVWNLQMKRRKKIAVTFIFATGLLAIAASIIGLYFRVLINQPKVDESWENPINQILANVEMSVTVICGSMPYLTSLFRRLNGGGKRADS</sequence>
<evidence type="ECO:0000313" key="9">
    <source>
        <dbReference type="Proteomes" id="UP000001312"/>
    </source>
</evidence>
<evidence type="ECO:0000313" key="8">
    <source>
        <dbReference type="EMBL" id="EDN95676.1"/>
    </source>
</evidence>
<feature type="transmembrane region" description="Helical" evidence="6">
    <location>
        <begin position="32"/>
        <end position="55"/>
    </location>
</feature>
<feature type="domain" description="Rhodopsin" evidence="7">
    <location>
        <begin position="80"/>
        <end position="263"/>
    </location>
</feature>
<dbReference type="RefSeq" id="XP_001587562.1">
    <property type="nucleotide sequence ID" value="XM_001587512.1"/>
</dbReference>
<proteinExistence type="inferred from homology"/>
<dbReference type="InterPro" id="IPR052337">
    <property type="entry name" value="SAT4-like"/>
</dbReference>
<dbReference type="GO" id="GO:0016020">
    <property type="term" value="C:membrane"/>
    <property type="evidence" value="ECO:0007669"/>
    <property type="project" value="UniProtKB-SubCell"/>
</dbReference>
<dbReference type="InParanoid" id="A7F1T4"/>
<dbReference type="PANTHER" id="PTHR33048:SF158">
    <property type="entry name" value="MEMBRANE PROTEIN PTH11-LIKE, PUTATIVE-RELATED"/>
    <property type="match status" value="1"/>
</dbReference>
<keyword evidence="2 6" id="KW-0812">Transmembrane</keyword>
<dbReference type="PANTHER" id="PTHR33048">
    <property type="entry name" value="PTH11-LIKE INTEGRAL MEMBRANE PROTEIN (AFU_ORTHOLOGUE AFUA_5G11245)"/>
    <property type="match status" value="1"/>
</dbReference>
<dbReference type="GeneID" id="5483702"/>
<reference evidence="9" key="1">
    <citation type="journal article" date="2011" name="PLoS Genet.">
        <title>Genomic analysis of the necrotrophic fungal pathogens Sclerotinia sclerotiorum and Botrytis cinerea.</title>
        <authorList>
            <person name="Amselem J."/>
            <person name="Cuomo C.A."/>
            <person name="van Kan J.A."/>
            <person name="Viaud M."/>
            <person name="Benito E.P."/>
            <person name="Couloux A."/>
            <person name="Coutinho P.M."/>
            <person name="de Vries R.P."/>
            <person name="Dyer P.S."/>
            <person name="Fillinger S."/>
            <person name="Fournier E."/>
            <person name="Gout L."/>
            <person name="Hahn M."/>
            <person name="Kohn L."/>
            <person name="Lapalu N."/>
            <person name="Plummer K.M."/>
            <person name="Pradier J.M."/>
            <person name="Quevillon E."/>
            <person name="Sharon A."/>
            <person name="Simon A."/>
            <person name="ten Have A."/>
            <person name="Tudzynski B."/>
            <person name="Tudzynski P."/>
            <person name="Wincker P."/>
            <person name="Andrew M."/>
            <person name="Anthouard V."/>
            <person name="Beever R.E."/>
            <person name="Beffa R."/>
            <person name="Benoit I."/>
            <person name="Bouzid O."/>
            <person name="Brault B."/>
            <person name="Chen Z."/>
            <person name="Choquer M."/>
            <person name="Collemare J."/>
            <person name="Cotton P."/>
            <person name="Danchin E.G."/>
            <person name="Da Silva C."/>
            <person name="Gautier A."/>
            <person name="Giraud C."/>
            <person name="Giraud T."/>
            <person name="Gonzalez C."/>
            <person name="Grossetete S."/>
            <person name="Guldener U."/>
            <person name="Henrissat B."/>
            <person name="Howlett B.J."/>
            <person name="Kodira C."/>
            <person name="Kretschmer M."/>
            <person name="Lappartient A."/>
            <person name="Leroch M."/>
            <person name="Levis C."/>
            <person name="Mauceli E."/>
            <person name="Neuveglise C."/>
            <person name="Oeser B."/>
            <person name="Pearson M."/>
            <person name="Poulain J."/>
            <person name="Poussereau N."/>
            <person name="Quesneville H."/>
            <person name="Rascle C."/>
            <person name="Schumacher J."/>
            <person name="Segurens B."/>
            <person name="Sexton A."/>
            <person name="Silva E."/>
            <person name="Sirven C."/>
            <person name="Soanes D.M."/>
            <person name="Talbot N.J."/>
            <person name="Templeton M."/>
            <person name="Yandava C."/>
            <person name="Yarden O."/>
            <person name="Zeng Q."/>
            <person name="Rollins J.A."/>
            <person name="Lebrun M.H."/>
            <person name="Dickman M."/>
        </authorList>
    </citation>
    <scope>NUCLEOTIDE SEQUENCE [LARGE SCALE GENOMIC DNA]</scope>
    <source>
        <strain evidence="9">ATCC 18683 / 1980 / Ss-1</strain>
    </source>
</reference>
<evidence type="ECO:0000256" key="5">
    <source>
        <dbReference type="ARBA" id="ARBA00038359"/>
    </source>
</evidence>
<evidence type="ECO:0000256" key="2">
    <source>
        <dbReference type="ARBA" id="ARBA00022692"/>
    </source>
</evidence>
<dbReference type="AlphaFoldDB" id="A7F1T4"/>
<evidence type="ECO:0000256" key="6">
    <source>
        <dbReference type="SAM" id="Phobius"/>
    </source>
</evidence>
<dbReference type="Proteomes" id="UP000001312">
    <property type="component" value="Unassembled WGS sequence"/>
</dbReference>
<keyword evidence="3 6" id="KW-1133">Transmembrane helix</keyword>
<dbReference type="EMBL" id="CH476638">
    <property type="protein sequence ID" value="EDN95676.1"/>
    <property type="molecule type" value="Genomic_DNA"/>
</dbReference>
<feature type="transmembrane region" description="Helical" evidence="6">
    <location>
        <begin position="115"/>
        <end position="138"/>
    </location>
</feature>
<dbReference type="InterPro" id="IPR049326">
    <property type="entry name" value="Rhodopsin_dom_fungi"/>
</dbReference>
<keyword evidence="9" id="KW-1185">Reference proteome</keyword>
<feature type="transmembrane region" description="Helical" evidence="6">
    <location>
        <begin position="165"/>
        <end position="187"/>
    </location>
</feature>
<comment type="subcellular location">
    <subcellularLocation>
        <location evidence="1">Membrane</location>
        <topology evidence="1">Multi-pass membrane protein</topology>
    </subcellularLocation>
</comment>
<gene>
    <name evidence="8" type="ORF">SS1G_11555</name>
</gene>
<evidence type="ECO:0000259" key="7">
    <source>
        <dbReference type="Pfam" id="PF20684"/>
    </source>
</evidence>
<feature type="transmembrane region" description="Helical" evidence="6">
    <location>
        <begin position="199"/>
        <end position="219"/>
    </location>
</feature>
<organism evidence="8 9">
    <name type="scientific">Sclerotinia sclerotiorum (strain ATCC 18683 / 1980 / Ss-1)</name>
    <name type="common">White mold</name>
    <name type="synonym">Whetzelinia sclerotiorum</name>
    <dbReference type="NCBI Taxonomy" id="665079"/>
    <lineage>
        <taxon>Eukaryota</taxon>
        <taxon>Fungi</taxon>
        <taxon>Dikarya</taxon>
        <taxon>Ascomycota</taxon>
        <taxon>Pezizomycotina</taxon>
        <taxon>Leotiomycetes</taxon>
        <taxon>Helotiales</taxon>
        <taxon>Sclerotiniaceae</taxon>
        <taxon>Sclerotinia</taxon>
    </lineage>
</organism>
<evidence type="ECO:0000256" key="1">
    <source>
        <dbReference type="ARBA" id="ARBA00004141"/>
    </source>
</evidence>
<dbReference type="Pfam" id="PF20684">
    <property type="entry name" value="Fung_rhodopsin"/>
    <property type="match status" value="1"/>
</dbReference>
<accession>A7F1T4</accession>
<protein>
    <recommendedName>
        <fullName evidence="7">Rhodopsin domain-containing protein</fullName>
    </recommendedName>
</protein>
<evidence type="ECO:0000256" key="4">
    <source>
        <dbReference type="ARBA" id="ARBA00023136"/>
    </source>
</evidence>
<comment type="similarity">
    <text evidence="5">Belongs to the SAT4 family.</text>
</comment>
<keyword evidence="4 6" id="KW-0472">Membrane</keyword>
<dbReference type="KEGG" id="ssl:SS1G_11555"/>
<name>A7F1T4_SCLS1</name>
<dbReference type="OMA" id="CTIYYTA"/>
<evidence type="ECO:0000256" key="3">
    <source>
        <dbReference type="ARBA" id="ARBA00022989"/>
    </source>
</evidence>